<name>A0ACC0LVG9_RHOML</name>
<keyword evidence="2" id="KW-1185">Reference proteome</keyword>
<evidence type="ECO:0000313" key="2">
    <source>
        <dbReference type="Proteomes" id="UP001062846"/>
    </source>
</evidence>
<proteinExistence type="predicted"/>
<reference evidence="1" key="1">
    <citation type="submission" date="2022-02" db="EMBL/GenBank/DDBJ databases">
        <title>Plant Genome Project.</title>
        <authorList>
            <person name="Zhang R.-G."/>
        </authorList>
    </citation>
    <scope>NUCLEOTIDE SEQUENCE</scope>
    <source>
        <strain evidence="1">AT1</strain>
    </source>
</reference>
<sequence>MLPRPNSPFPPLRSRPLLTRLQKLHQAAAPSLSNSTVWRGPVTFFAPSDSSLFTSVVVHGIGVIHRGRVEAVVESNFLCCCCWR</sequence>
<evidence type="ECO:0000313" key="1">
    <source>
        <dbReference type="EMBL" id="KAI8532367.1"/>
    </source>
</evidence>
<dbReference type="EMBL" id="CM046398">
    <property type="protein sequence ID" value="KAI8532367.1"/>
    <property type="molecule type" value="Genomic_DNA"/>
</dbReference>
<gene>
    <name evidence="1" type="ORF">RHMOL_Rhmol11G0209400</name>
</gene>
<dbReference type="Proteomes" id="UP001062846">
    <property type="component" value="Chromosome 11"/>
</dbReference>
<accession>A0ACC0LVG9</accession>
<protein>
    <submittedName>
        <fullName evidence="1">Uncharacterized protein</fullName>
    </submittedName>
</protein>
<comment type="caution">
    <text evidence="1">The sequence shown here is derived from an EMBL/GenBank/DDBJ whole genome shotgun (WGS) entry which is preliminary data.</text>
</comment>
<organism evidence="1 2">
    <name type="scientific">Rhododendron molle</name>
    <name type="common">Chinese azalea</name>
    <name type="synonym">Azalea mollis</name>
    <dbReference type="NCBI Taxonomy" id="49168"/>
    <lineage>
        <taxon>Eukaryota</taxon>
        <taxon>Viridiplantae</taxon>
        <taxon>Streptophyta</taxon>
        <taxon>Embryophyta</taxon>
        <taxon>Tracheophyta</taxon>
        <taxon>Spermatophyta</taxon>
        <taxon>Magnoliopsida</taxon>
        <taxon>eudicotyledons</taxon>
        <taxon>Gunneridae</taxon>
        <taxon>Pentapetalae</taxon>
        <taxon>asterids</taxon>
        <taxon>Ericales</taxon>
        <taxon>Ericaceae</taxon>
        <taxon>Ericoideae</taxon>
        <taxon>Rhodoreae</taxon>
        <taxon>Rhododendron</taxon>
    </lineage>
</organism>